<evidence type="ECO:0000313" key="3">
    <source>
        <dbReference type="Proteomes" id="UP000054843"/>
    </source>
</evidence>
<dbReference type="AlphaFoldDB" id="A0A0V1MHY3"/>
<keyword evidence="3" id="KW-1185">Reference proteome</keyword>
<gene>
    <name evidence="2" type="ORF">T10_2492</name>
</gene>
<organism evidence="2 3">
    <name type="scientific">Trichinella papuae</name>
    <dbReference type="NCBI Taxonomy" id="268474"/>
    <lineage>
        <taxon>Eukaryota</taxon>
        <taxon>Metazoa</taxon>
        <taxon>Ecdysozoa</taxon>
        <taxon>Nematoda</taxon>
        <taxon>Enoplea</taxon>
        <taxon>Dorylaimia</taxon>
        <taxon>Trichinellida</taxon>
        <taxon>Trichinellidae</taxon>
        <taxon>Trichinella</taxon>
    </lineage>
</organism>
<accession>A0A0V1MHY3</accession>
<dbReference type="EMBL" id="JYDO01000098">
    <property type="protein sequence ID" value="KRZ71341.1"/>
    <property type="molecule type" value="Genomic_DNA"/>
</dbReference>
<sequence>MAPREVKRCAATQRQDVLGSDRPSVVKSEQSGVHGVAGKALERDAVQGRRNGVEAVERVDQGGALHKFQICQPFSIVFSFDDCHVN</sequence>
<feature type="region of interest" description="Disordered" evidence="1">
    <location>
        <begin position="1"/>
        <end position="40"/>
    </location>
</feature>
<protein>
    <submittedName>
        <fullName evidence="2">Uncharacterized protein</fullName>
    </submittedName>
</protein>
<name>A0A0V1MHY3_9BILA</name>
<evidence type="ECO:0000256" key="1">
    <source>
        <dbReference type="SAM" id="MobiDB-lite"/>
    </source>
</evidence>
<reference evidence="2 3" key="1">
    <citation type="submission" date="2015-01" db="EMBL/GenBank/DDBJ databases">
        <title>Evolution of Trichinella species and genotypes.</title>
        <authorList>
            <person name="Korhonen P.K."/>
            <person name="Edoardo P."/>
            <person name="Giuseppe L.R."/>
            <person name="Gasser R.B."/>
        </authorList>
    </citation>
    <scope>NUCLEOTIDE SEQUENCE [LARGE SCALE GENOMIC DNA]</scope>
    <source>
        <strain evidence="2">ISS1980</strain>
    </source>
</reference>
<comment type="caution">
    <text evidence="2">The sequence shown here is derived from an EMBL/GenBank/DDBJ whole genome shotgun (WGS) entry which is preliminary data.</text>
</comment>
<evidence type="ECO:0000313" key="2">
    <source>
        <dbReference type="EMBL" id="KRZ71341.1"/>
    </source>
</evidence>
<dbReference type="Proteomes" id="UP000054843">
    <property type="component" value="Unassembled WGS sequence"/>
</dbReference>
<proteinExistence type="predicted"/>